<sequence>MASILRVIPRRAIRRPAIVTSTRHYTSSHIPSEPTWSTRSLLASDAASPSTSEDFVTPSQLHHLLRLSALPLPRTAEEEASLLRDLQLQLSFVRRVQACDTRGVEPLRAVRDETEAVRAESTIDLRKLAETLKEEVAIGHYLRPRRVRGKNTETNLAENWNPLQTATRQAGRYFVVKSGKEAVE</sequence>
<gene>
    <name evidence="2" type="ORF">jhhlp_004303</name>
</gene>
<dbReference type="SUPFAM" id="SSF141000">
    <property type="entry name" value="Glu-tRNAGln amidotransferase C subunit"/>
    <property type="match status" value="1"/>
</dbReference>
<dbReference type="GO" id="GO:0006450">
    <property type="term" value="P:regulation of translational fidelity"/>
    <property type="evidence" value="ECO:0007669"/>
    <property type="project" value="InterPro"/>
</dbReference>
<dbReference type="GO" id="GO:0005739">
    <property type="term" value="C:mitochondrion"/>
    <property type="evidence" value="ECO:0007669"/>
    <property type="project" value="TreeGrafter"/>
</dbReference>
<comment type="caution">
    <text evidence="2">The sequence shown here is derived from an EMBL/GenBank/DDBJ whole genome shotgun (WGS) entry which is preliminary data.</text>
</comment>
<evidence type="ECO:0000313" key="2">
    <source>
        <dbReference type="EMBL" id="PKS09683.1"/>
    </source>
</evidence>
<dbReference type="InterPro" id="IPR003837">
    <property type="entry name" value="GatC"/>
</dbReference>
<dbReference type="GO" id="GO:0032543">
    <property type="term" value="P:mitochondrial translation"/>
    <property type="evidence" value="ECO:0007669"/>
    <property type="project" value="TreeGrafter"/>
</dbReference>
<dbReference type="AlphaFoldDB" id="A0A2N3NB76"/>
<reference evidence="2 3" key="1">
    <citation type="journal article" date="2017" name="G3 (Bethesda)">
        <title>First Draft Genome Sequence of the Pathogenic Fungus Lomentospora prolificans (Formerly Scedosporium prolificans).</title>
        <authorList>
            <person name="Luo R."/>
            <person name="Zimin A."/>
            <person name="Workman R."/>
            <person name="Fan Y."/>
            <person name="Pertea G."/>
            <person name="Grossman N."/>
            <person name="Wear M.P."/>
            <person name="Jia B."/>
            <person name="Miller H."/>
            <person name="Casadevall A."/>
            <person name="Timp W."/>
            <person name="Zhang S.X."/>
            <person name="Salzberg S.L."/>
        </authorList>
    </citation>
    <scope>NUCLEOTIDE SEQUENCE [LARGE SCALE GENOMIC DNA]</scope>
    <source>
        <strain evidence="2 3">JHH-5317</strain>
    </source>
</reference>
<dbReference type="PANTHER" id="PTHR15004">
    <property type="entry name" value="GLUTAMYL-TRNA(GLN) AMIDOTRANSFERASE SUBUNIT C, MITOCHONDRIAL"/>
    <property type="match status" value="1"/>
</dbReference>
<dbReference type="GO" id="GO:0070681">
    <property type="term" value="P:glutaminyl-tRNAGln biosynthesis via transamidation"/>
    <property type="evidence" value="ECO:0007669"/>
    <property type="project" value="TreeGrafter"/>
</dbReference>
<dbReference type="InParanoid" id="A0A2N3NB76"/>
<protein>
    <recommendedName>
        <fullName evidence="1">Glutamyl-tRNA amidotransferase complex subunit Gta3 domain-containing protein</fullName>
    </recommendedName>
</protein>
<dbReference type="PANTHER" id="PTHR15004:SF0">
    <property type="entry name" value="GLUTAMYL-TRNA(GLN) AMIDOTRANSFERASE SUBUNIT C, MITOCHONDRIAL"/>
    <property type="match status" value="1"/>
</dbReference>
<dbReference type="Pfam" id="PF20978">
    <property type="entry name" value="Gta3"/>
    <property type="match status" value="1"/>
</dbReference>
<dbReference type="OrthoDB" id="5522061at2759"/>
<keyword evidence="3" id="KW-1185">Reference proteome</keyword>
<organism evidence="2 3">
    <name type="scientific">Lomentospora prolificans</name>
    <dbReference type="NCBI Taxonomy" id="41688"/>
    <lineage>
        <taxon>Eukaryota</taxon>
        <taxon>Fungi</taxon>
        <taxon>Dikarya</taxon>
        <taxon>Ascomycota</taxon>
        <taxon>Pezizomycotina</taxon>
        <taxon>Sordariomycetes</taxon>
        <taxon>Hypocreomycetidae</taxon>
        <taxon>Microascales</taxon>
        <taxon>Microascaceae</taxon>
        <taxon>Lomentospora</taxon>
    </lineage>
</organism>
<proteinExistence type="predicted"/>
<evidence type="ECO:0000313" key="3">
    <source>
        <dbReference type="Proteomes" id="UP000233524"/>
    </source>
</evidence>
<dbReference type="InterPro" id="IPR049545">
    <property type="entry name" value="Gta3_dom"/>
</dbReference>
<dbReference type="VEuPathDB" id="FungiDB:jhhlp_004303"/>
<evidence type="ECO:0000259" key="1">
    <source>
        <dbReference type="Pfam" id="PF20978"/>
    </source>
</evidence>
<dbReference type="GO" id="GO:0030956">
    <property type="term" value="C:glutamyl-tRNA(Gln) amidotransferase complex"/>
    <property type="evidence" value="ECO:0007669"/>
    <property type="project" value="TreeGrafter"/>
</dbReference>
<dbReference type="Proteomes" id="UP000233524">
    <property type="component" value="Unassembled WGS sequence"/>
</dbReference>
<feature type="domain" description="Glutamyl-tRNA amidotransferase complex subunit Gta3" evidence="1">
    <location>
        <begin position="53"/>
        <end position="107"/>
    </location>
</feature>
<dbReference type="EMBL" id="NLAX01000010">
    <property type="protein sequence ID" value="PKS09683.1"/>
    <property type="molecule type" value="Genomic_DNA"/>
</dbReference>
<dbReference type="InterPro" id="IPR036113">
    <property type="entry name" value="Asp/Glu-ADT_sf_sub_c"/>
</dbReference>
<name>A0A2N3NB76_9PEZI</name>
<accession>A0A2N3NB76</accession>